<evidence type="ECO:0000256" key="6">
    <source>
        <dbReference type="SAM" id="MobiDB-lite"/>
    </source>
</evidence>
<dbReference type="RefSeq" id="WP_060192719.1">
    <property type="nucleotide sequence ID" value="NZ_LPHD01000049.1"/>
</dbReference>
<evidence type="ECO:0000313" key="10">
    <source>
        <dbReference type="Proteomes" id="UP000060630"/>
    </source>
</evidence>
<feature type="transmembrane region" description="Helical" evidence="7">
    <location>
        <begin position="12"/>
        <end position="29"/>
    </location>
</feature>
<keyword evidence="5 7" id="KW-0472">Membrane</keyword>
<evidence type="ECO:0000256" key="5">
    <source>
        <dbReference type="ARBA" id="ARBA00023136"/>
    </source>
</evidence>
<dbReference type="InterPro" id="IPR051539">
    <property type="entry name" value="T4SS-coupling_protein"/>
</dbReference>
<dbReference type="PANTHER" id="PTHR37937:SF1">
    <property type="entry name" value="CONJUGATIVE TRANSFER: DNA TRANSPORT"/>
    <property type="match status" value="1"/>
</dbReference>
<feature type="domain" description="Type IV secretion system coupling protein TraD DNA-binding" evidence="8">
    <location>
        <begin position="130"/>
        <end position="508"/>
    </location>
</feature>
<evidence type="ECO:0000259" key="8">
    <source>
        <dbReference type="Pfam" id="PF10412"/>
    </source>
</evidence>
<keyword evidence="3 7" id="KW-0812">Transmembrane</keyword>
<evidence type="ECO:0000313" key="9">
    <source>
        <dbReference type="EMBL" id="KWA84322.1"/>
    </source>
</evidence>
<keyword evidence="2" id="KW-1003">Cell membrane</keyword>
<dbReference type="AlphaFoldDB" id="A0A106QDP9"/>
<dbReference type="Gene3D" id="3.40.50.300">
    <property type="entry name" value="P-loop containing nucleotide triphosphate hydrolases"/>
    <property type="match status" value="2"/>
</dbReference>
<reference evidence="9 10" key="1">
    <citation type="submission" date="2015-11" db="EMBL/GenBank/DDBJ databases">
        <title>Expanding the genomic diversity of Burkholderia species for the development of highly accurate diagnostics.</title>
        <authorList>
            <person name="Sahl J."/>
            <person name="Keim P."/>
            <person name="Wagner D."/>
        </authorList>
    </citation>
    <scope>NUCLEOTIDE SEQUENCE [LARGE SCALE GENOMIC DNA]</scope>
    <source>
        <strain evidence="9 10">MSMB2087WGS</strain>
    </source>
</reference>
<evidence type="ECO:0000256" key="2">
    <source>
        <dbReference type="ARBA" id="ARBA00022475"/>
    </source>
</evidence>
<evidence type="ECO:0000256" key="4">
    <source>
        <dbReference type="ARBA" id="ARBA00022989"/>
    </source>
</evidence>
<evidence type="ECO:0000256" key="7">
    <source>
        <dbReference type="SAM" id="Phobius"/>
    </source>
</evidence>
<feature type="region of interest" description="Disordered" evidence="6">
    <location>
        <begin position="453"/>
        <end position="473"/>
    </location>
</feature>
<dbReference type="Pfam" id="PF10412">
    <property type="entry name" value="TrwB_AAD_bind"/>
    <property type="match status" value="1"/>
</dbReference>
<dbReference type="PANTHER" id="PTHR37937">
    <property type="entry name" value="CONJUGATIVE TRANSFER: DNA TRANSPORT"/>
    <property type="match status" value="1"/>
</dbReference>
<evidence type="ECO:0000256" key="1">
    <source>
        <dbReference type="ARBA" id="ARBA00004651"/>
    </source>
</evidence>
<proteinExistence type="predicted"/>
<evidence type="ECO:0000256" key="3">
    <source>
        <dbReference type="ARBA" id="ARBA00022692"/>
    </source>
</evidence>
<dbReference type="CDD" id="cd01127">
    <property type="entry name" value="TrwB_TraG_TraD_VirD4"/>
    <property type="match status" value="1"/>
</dbReference>
<organism evidence="9 10">
    <name type="scientific">Burkholderia ubonensis</name>
    <dbReference type="NCBI Taxonomy" id="101571"/>
    <lineage>
        <taxon>Bacteria</taxon>
        <taxon>Pseudomonadati</taxon>
        <taxon>Pseudomonadota</taxon>
        <taxon>Betaproteobacteria</taxon>
        <taxon>Burkholderiales</taxon>
        <taxon>Burkholderiaceae</taxon>
        <taxon>Burkholderia</taxon>
        <taxon>Burkholderia cepacia complex</taxon>
    </lineage>
</organism>
<dbReference type="GO" id="GO:0005886">
    <property type="term" value="C:plasma membrane"/>
    <property type="evidence" value="ECO:0007669"/>
    <property type="project" value="UniProtKB-SubCell"/>
</dbReference>
<sequence length="612" mass="66907">MELISKLLDNHEASCAAFGFLAYALFIVWRRMSARWVNWFPPLAKVVRFGLYGCALLVAFLGVRVLMAADGSPNTWLLVLGGGLSGPVLNKIARLIRPKEKVRRGARVGEPADVNKQTRKLPKEEFEESLTIGGVNIPRSAEPYHFFVVGSTGSGKSVAITNLIDHIEARGDIALVVDSGGEFASRYYKEGRDHILNPFDDRCVPWSPTAELAGPWDAEAMAKSMIPDGVGDSKEWNGYAQTFVTSLKRRLMEKNQLSIKDLLYYAQAASIEELTPLLAGTPAASQLMSDRTFGSIRTIATNYLSTYSYLSDNDNPFSISKFIRAEKPGFLFLTYRDDQLDSLRNMISCALDVAARTILALPANSERRVWLIIDEFASIGKVQSIEAVATKARKMGGCLLLGLQSVSQLQDRYGEKAAQTILSCLSSWLVLRCSDAETSEYVSKYIGETEISRMTRSESTSDTGGGSDSRNEQIQTQRAVLPVELQRLANLAGFFKLAGDYPICNIKLSFPKKRDKRATNYAERDFIAKPMLDLIPATTPATPAATSDAGAGLVVSQDSLPAVSTPAGEAAAALPEATQPITLRVRKSPLEEGPAALEDCLNEMAEAYENDL</sequence>
<dbReference type="InterPro" id="IPR019476">
    <property type="entry name" value="T4SS_TraD_DNA-bd"/>
</dbReference>
<accession>A0A106QDP9</accession>
<protein>
    <recommendedName>
        <fullName evidence="8">Type IV secretion system coupling protein TraD DNA-binding domain-containing protein</fullName>
    </recommendedName>
</protein>
<gene>
    <name evidence="9" type="ORF">WL29_23485</name>
</gene>
<name>A0A106QDP9_9BURK</name>
<comment type="subcellular location">
    <subcellularLocation>
        <location evidence="1">Cell membrane</location>
        <topology evidence="1">Multi-pass membrane protein</topology>
    </subcellularLocation>
</comment>
<dbReference type="InterPro" id="IPR027417">
    <property type="entry name" value="P-loop_NTPase"/>
</dbReference>
<comment type="caution">
    <text evidence="9">The sequence shown here is derived from an EMBL/GenBank/DDBJ whole genome shotgun (WGS) entry which is preliminary data.</text>
</comment>
<dbReference type="SUPFAM" id="SSF52540">
    <property type="entry name" value="P-loop containing nucleoside triphosphate hydrolases"/>
    <property type="match status" value="1"/>
</dbReference>
<feature type="transmembrane region" description="Helical" evidence="7">
    <location>
        <begin position="49"/>
        <end position="69"/>
    </location>
</feature>
<dbReference type="Proteomes" id="UP000060630">
    <property type="component" value="Unassembled WGS sequence"/>
</dbReference>
<dbReference type="EMBL" id="LPHD01000049">
    <property type="protein sequence ID" value="KWA84322.1"/>
    <property type="molecule type" value="Genomic_DNA"/>
</dbReference>
<keyword evidence="4 7" id="KW-1133">Transmembrane helix</keyword>